<organism evidence="1 2">
    <name type="scientific">Rhodococcus rhodochrous J45</name>
    <dbReference type="NCBI Taxonomy" id="935266"/>
    <lineage>
        <taxon>Bacteria</taxon>
        <taxon>Bacillati</taxon>
        <taxon>Actinomycetota</taxon>
        <taxon>Actinomycetes</taxon>
        <taxon>Mycobacteriales</taxon>
        <taxon>Nocardiaceae</taxon>
        <taxon>Rhodococcus</taxon>
    </lineage>
</organism>
<sequence length="37" mass="4021">MYTLIQVAVMFDAHPSDVLEASGRHITEFEEAAIDGG</sequence>
<dbReference type="EMBL" id="VLJT01000003">
    <property type="protein sequence ID" value="TWH23994.1"/>
    <property type="molecule type" value="Genomic_DNA"/>
</dbReference>
<reference evidence="1 2" key="1">
    <citation type="submission" date="2019-07" db="EMBL/GenBank/DDBJ databases">
        <title>Genome sequencing of lignin-degrading bacterial isolates.</title>
        <authorList>
            <person name="Gladden J."/>
        </authorList>
    </citation>
    <scope>NUCLEOTIDE SEQUENCE [LARGE SCALE GENOMIC DNA]</scope>
    <source>
        <strain evidence="1 2">J45</strain>
    </source>
</reference>
<proteinExistence type="predicted"/>
<comment type="caution">
    <text evidence="1">The sequence shown here is derived from an EMBL/GenBank/DDBJ whole genome shotgun (WGS) entry which is preliminary data.</text>
</comment>
<name>A0A562EQU1_RHORH</name>
<feature type="non-terminal residue" evidence="1">
    <location>
        <position position="37"/>
    </location>
</feature>
<dbReference type="Proteomes" id="UP000317573">
    <property type="component" value="Unassembled WGS sequence"/>
</dbReference>
<protein>
    <submittedName>
        <fullName evidence="1">Uncharacterized protein</fullName>
    </submittedName>
</protein>
<gene>
    <name evidence="1" type="ORF">L618_010000000010</name>
</gene>
<evidence type="ECO:0000313" key="2">
    <source>
        <dbReference type="Proteomes" id="UP000317573"/>
    </source>
</evidence>
<dbReference type="AlphaFoldDB" id="A0A562EQU1"/>
<evidence type="ECO:0000313" key="1">
    <source>
        <dbReference type="EMBL" id="TWH23994.1"/>
    </source>
</evidence>
<accession>A0A562EQU1</accession>